<dbReference type="SUPFAM" id="SSF47598">
    <property type="entry name" value="Ribbon-helix-helix"/>
    <property type="match status" value="1"/>
</dbReference>
<sequence length="75" mass="8991">MSRSPGFLDLLRYENNKTIVISVRLEPDLIIEIDKLSSNRSQFIRDAINFYITFRKFYKEFLSFLEKIEKEGLKI</sequence>
<name>A0A1S5Y2Y1_9VIRU</name>
<dbReference type="EMBL" id="KY229234">
    <property type="protein sequence ID" value="AQQ75459.1"/>
    <property type="molecule type" value="Genomic_DNA"/>
</dbReference>
<proteinExistence type="predicted"/>
<organism evidence="1">
    <name type="scientific">uncultured archaeal virus</name>
    <dbReference type="NCBI Taxonomy" id="1960247"/>
    <lineage>
        <taxon>Viruses</taxon>
        <taxon>environmental samples</taxon>
    </lineage>
</organism>
<reference evidence="1" key="1">
    <citation type="journal article" date="2017" name="MBio">
        <title>Viruses in the Oceanic Basement.</title>
        <authorList>
            <person name="Nigro O.D."/>
            <person name="Jungbluth S.P."/>
            <person name="Steward G.F."/>
            <person name="Rappe M.S."/>
        </authorList>
    </citation>
    <scope>NUCLEOTIDE SEQUENCE</scope>
    <source>
        <strain evidence="1">JdFRA1000001</strain>
    </source>
</reference>
<dbReference type="InterPro" id="IPR010985">
    <property type="entry name" value="Ribbon_hlx_hlx"/>
</dbReference>
<evidence type="ECO:0000313" key="1">
    <source>
        <dbReference type="EMBL" id="AQQ75459.1"/>
    </source>
</evidence>
<gene>
    <name evidence="1" type="ORF">JdFRA1000001_26c</name>
</gene>
<dbReference type="GO" id="GO:0006355">
    <property type="term" value="P:regulation of DNA-templated transcription"/>
    <property type="evidence" value="ECO:0007669"/>
    <property type="project" value="InterPro"/>
</dbReference>
<protein>
    <submittedName>
        <fullName evidence="1">Uncharacterized protein</fullName>
    </submittedName>
</protein>
<accession>A0A1S5Y2Y1</accession>
<dbReference type="CDD" id="cd22231">
    <property type="entry name" value="RHH_NikR_HicB-like"/>
    <property type="match status" value="1"/>
</dbReference>